<evidence type="ECO:0000313" key="2">
    <source>
        <dbReference type="Proteomes" id="UP001163223"/>
    </source>
</evidence>
<reference evidence="1" key="1">
    <citation type="submission" date="2022-11" db="EMBL/GenBank/DDBJ databases">
        <title>beta-Carotene-producing bacterium, Jeongeuplla avenae sp. nov., alleviates the salt stress of Arabidopsis seedlings.</title>
        <authorList>
            <person name="Jiang L."/>
            <person name="Lee J."/>
        </authorList>
    </citation>
    <scope>NUCLEOTIDE SEQUENCE</scope>
    <source>
        <strain evidence="1">DY_R2A_6</strain>
    </source>
</reference>
<protein>
    <submittedName>
        <fullName evidence="1">LptF/LptG family permease</fullName>
    </submittedName>
</protein>
<evidence type="ECO:0000313" key="1">
    <source>
        <dbReference type="EMBL" id="WAJ30433.1"/>
    </source>
</evidence>
<proteinExistence type="predicted"/>
<accession>A0ACD4NUK3</accession>
<dbReference type="EMBL" id="CP113520">
    <property type="protein sequence ID" value="WAJ30433.1"/>
    <property type="molecule type" value="Genomic_DNA"/>
</dbReference>
<keyword evidence="2" id="KW-1185">Reference proteome</keyword>
<gene>
    <name evidence="1" type="ORF">OXU80_09620</name>
</gene>
<organism evidence="1 2">
    <name type="scientific">Antarcticirhabdus aurantiaca</name>
    <dbReference type="NCBI Taxonomy" id="2606717"/>
    <lineage>
        <taxon>Bacteria</taxon>
        <taxon>Pseudomonadati</taxon>
        <taxon>Pseudomonadota</taxon>
        <taxon>Alphaproteobacteria</taxon>
        <taxon>Hyphomicrobiales</taxon>
        <taxon>Aurantimonadaceae</taxon>
        <taxon>Antarcticirhabdus</taxon>
    </lineage>
</organism>
<sequence length="397" mass="42823">MTLLERYIFRRALLYTFGSLLSLVTIVWIVQALSRIDIVKTSVSTVGNIFWIAFMLLPDLASGVVPFAVVIGCVQALNALNAGSERAVIAASGAKRTVIVKPILILGLLAAALVFLVSHVIGPASSREFQNGMRTINADALTLFLQPGRFEEVQDGLVVSIADARGTEITGLFIADTRDEATELTYFASRGNVVEEGARSYLLLSNGQLHRRDAANGAVSVIQFGTYAFDLADLRPSNNNDWTRTSERSTANLWDPHPNDKKAQDEPEELTEELVQRFSDFLYPIAFALWALVVAARPRTNRSGPGPAMAFGLGGALVLKALGFVSLSLVDRDQSFAVLPILLPVSAIVLNAWMVRRDVDLMESGPVRALVDAFSSLGERIAALMPTGSAYSGGRGA</sequence>
<dbReference type="Proteomes" id="UP001163223">
    <property type="component" value="Chromosome"/>
</dbReference>
<name>A0ACD4NUK3_9HYPH</name>